<evidence type="ECO:0000313" key="3">
    <source>
        <dbReference type="Proteomes" id="UP001234178"/>
    </source>
</evidence>
<feature type="chain" id="PRO_5046654224" evidence="1">
    <location>
        <begin position="25"/>
        <end position="97"/>
    </location>
</feature>
<protein>
    <submittedName>
        <fullName evidence="2">Uncharacterized protein</fullName>
    </submittedName>
</protein>
<sequence length="97" mass="11246">MLKRSKQQLLLLLMLPLFNQLRLWRLPMRCRIFERTFGLWYVIPLNLESVTEIKPVVKAAETAEKSAEKAKAAETVVTDDLRTIGHELMATVYAQFI</sequence>
<dbReference type="Proteomes" id="UP001234178">
    <property type="component" value="Unassembled WGS sequence"/>
</dbReference>
<evidence type="ECO:0000313" key="2">
    <source>
        <dbReference type="EMBL" id="KAK4019013.1"/>
    </source>
</evidence>
<gene>
    <name evidence="2" type="ORF">OUZ56_001049</name>
</gene>
<feature type="signal peptide" evidence="1">
    <location>
        <begin position="1"/>
        <end position="24"/>
    </location>
</feature>
<keyword evidence="1" id="KW-0732">Signal</keyword>
<organism evidence="2 3">
    <name type="scientific">Daphnia magna</name>
    <dbReference type="NCBI Taxonomy" id="35525"/>
    <lineage>
        <taxon>Eukaryota</taxon>
        <taxon>Metazoa</taxon>
        <taxon>Ecdysozoa</taxon>
        <taxon>Arthropoda</taxon>
        <taxon>Crustacea</taxon>
        <taxon>Branchiopoda</taxon>
        <taxon>Diplostraca</taxon>
        <taxon>Cladocera</taxon>
        <taxon>Anomopoda</taxon>
        <taxon>Daphniidae</taxon>
        <taxon>Daphnia</taxon>
    </lineage>
</organism>
<accession>A0ABR0A267</accession>
<name>A0ABR0A267_9CRUS</name>
<dbReference type="EMBL" id="JAOYFB010000036">
    <property type="protein sequence ID" value="KAK4019013.1"/>
    <property type="molecule type" value="Genomic_DNA"/>
</dbReference>
<reference evidence="2 3" key="1">
    <citation type="journal article" date="2023" name="Nucleic Acids Res.">
        <title>The hologenome of Daphnia magna reveals possible DNA methylation and microbiome-mediated evolution of the host genome.</title>
        <authorList>
            <person name="Chaturvedi A."/>
            <person name="Li X."/>
            <person name="Dhandapani V."/>
            <person name="Marshall H."/>
            <person name="Kissane S."/>
            <person name="Cuenca-Cambronero M."/>
            <person name="Asole G."/>
            <person name="Calvet F."/>
            <person name="Ruiz-Romero M."/>
            <person name="Marangio P."/>
            <person name="Guigo R."/>
            <person name="Rago D."/>
            <person name="Mirbahai L."/>
            <person name="Eastwood N."/>
            <person name="Colbourne J.K."/>
            <person name="Zhou J."/>
            <person name="Mallon E."/>
            <person name="Orsini L."/>
        </authorList>
    </citation>
    <scope>NUCLEOTIDE SEQUENCE [LARGE SCALE GENOMIC DNA]</scope>
    <source>
        <strain evidence="2">LRV0_1</strain>
    </source>
</reference>
<proteinExistence type="predicted"/>
<keyword evidence="3" id="KW-1185">Reference proteome</keyword>
<evidence type="ECO:0000256" key="1">
    <source>
        <dbReference type="SAM" id="SignalP"/>
    </source>
</evidence>
<comment type="caution">
    <text evidence="2">The sequence shown here is derived from an EMBL/GenBank/DDBJ whole genome shotgun (WGS) entry which is preliminary data.</text>
</comment>